<keyword evidence="7" id="KW-1185">Reference proteome</keyword>
<keyword evidence="4 5" id="KW-0472">Membrane</keyword>
<organism evidence="6 7">
    <name type="scientific">Arctia plantaginis</name>
    <name type="common">Wood tiger moth</name>
    <name type="synonym">Phalaena plantaginis</name>
    <dbReference type="NCBI Taxonomy" id="874455"/>
    <lineage>
        <taxon>Eukaryota</taxon>
        <taxon>Metazoa</taxon>
        <taxon>Ecdysozoa</taxon>
        <taxon>Arthropoda</taxon>
        <taxon>Hexapoda</taxon>
        <taxon>Insecta</taxon>
        <taxon>Pterygota</taxon>
        <taxon>Neoptera</taxon>
        <taxon>Endopterygota</taxon>
        <taxon>Lepidoptera</taxon>
        <taxon>Glossata</taxon>
        <taxon>Ditrysia</taxon>
        <taxon>Noctuoidea</taxon>
        <taxon>Erebidae</taxon>
        <taxon>Arctiinae</taxon>
        <taxon>Arctia</taxon>
    </lineage>
</organism>
<comment type="subcellular location">
    <subcellularLocation>
        <location evidence="1">Membrane</location>
        <topology evidence="1">Multi-pass membrane protein</topology>
    </subcellularLocation>
</comment>
<dbReference type="AlphaFoldDB" id="A0A8S1B0X0"/>
<evidence type="ECO:0000313" key="6">
    <source>
        <dbReference type="EMBL" id="CAB3252565.1"/>
    </source>
</evidence>
<comment type="caution">
    <text evidence="6">The sequence shown here is derived from an EMBL/GenBank/DDBJ whole genome shotgun (WGS) entry which is preliminary data.</text>
</comment>
<keyword evidence="2 5" id="KW-0812">Transmembrane</keyword>
<gene>
    <name evidence="6" type="ORF">APLA_LOCUS13596</name>
</gene>
<dbReference type="GO" id="GO:0016020">
    <property type="term" value="C:membrane"/>
    <property type="evidence" value="ECO:0007669"/>
    <property type="project" value="UniProtKB-SubCell"/>
</dbReference>
<dbReference type="Gene3D" id="1.20.1080.10">
    <property type="entry name" value="Glycerol uptake facilitator protein"/>
    <property type="match status" value="1"/>
</dbReference>
<dbReference type="SUPFAM" id="SSF81338">
    <property type="entry name" value="Aquaporin-like"/>
    <property type="match status" value="1"/>
</dbReference>
<dbReference type="EMBL" id="CADEBC010000556">
    <property type="protein sequence ID" value="CAB3252565.1"/>
    <property type="molecule type" value="Genomic_DNA"/>
</dbReference>
<accession>A0A8S1B0X0</accession>
<evidence type="ECO:0000313" key="7">
    <source>
        <dbReference type="Proteomes" id="UP000494106"/>
    </source>
</evidence>
<dbReference type="GO" id="GO:0015267">
    <property type="term" value="F:channel activity"/>
    <property type="evidence" value="ECO:0007669"/>
    <property type="project" value="InterPro"/>
</dbReference>
<dbReference type="InterPro" id="IPR000425">
    <property type="entry name" value="MIP"/>
</dbReference>
<sequence length="100" mass="10815">MITRLLSSPKHRVLLKWATELDRAGIAYLLSSETIRGDLGAIIPYKHLREDQVFGLEFLMTFMLVAVVLSVIDTTRGARGLGSAPLAIGLSITAGICCIS</sequence>
<keyword evidence="3 5" id="KW-1133">Transmembrane helix</keyword>
<proteinExistence type="predicted"/>
<feature type="transmembrane region" description="Helical" evidence="5">
    <location>
        <begin position="53"/>
        <end position="72"/>
    </location>
</feature>
<dbReference type="Pfam" id="PF00230">
    <property type="entry name" value="MIP"/>
    <property type="match status" value="1"/>
</dbReference>
<name>A0A8S1B0X0_ARCPL</name>
<dbReference type="OrthoDB" id="3222at2759"/>
<evidence type="ECO:0000256" key="1">
    <source>
        <dbReference type="ARBA" id="ARBA00004141"/>
    </source>
</evidence>
<dbReference type="InterPro" id="IPR023271">
    <property type="entry name" value="Aquaporin-like"/>
</dbReference>
<dbReference type="Proteomes" id="UP000494106">
    <property type="component" value="Unassembled WGS sequence"/>
</dbReference>
<evidence type="ECO:0000256" key="4">
    <source>
        <dbReference type="ARBA" id="ARBA00023136"/>
    </source>
</evidence>
<feature type="transmembrane region" description="Helical" evidence="5">
    <location>
        <begin position="78"/>
        <end position="99"/>
    </location>
</feature>
<evidence type="ECO:0000256" key="2">
    <source>
        <dbReference type="ARBA" id="ARBA00022692"/>
    </source>
</evidence>
<evidence type="ECO:0000256" key="5">
    <source>
        <dbReference type="SAM" id="Phobius"/>
    </source>
</evidence>
<reference evidence="6 7" key="1">
    <citation type="submission" date="2020-04" db="EMBL/GenBank/DDBJ databases">
        <authorList>
            <person name="Wallbank WR R."/>
            <person name="Pardo Diaz C."/>
            <person name="Kozak K."/>
            <person name="Martin S."/>
            <person name="Jiggins C."/>
            <person name="Moest M."/>
            <person name="Warren A I."/>
            <person name="Byers J.R.P. K."/>
            <person name="Montejo-Kovacevich G."/>
            <person name="Yen C E."/>
        </authorList>
    </citation>
    <scope>NUCLEOTIDE SEQUENCE [LARGE SCALE GENOMIC DNA]</scope>
</reference>
<evidence type="ECO:0000256" key="3">
    <source>
        <dbReference type="ARBA" id="ARBA00022989"/>
    </source>
</evidence>
<protein>
    <submittedName>
        <fullName evidence="6">Uncharacterized protein</fullName>
    </submittedName>
</protein>